<dbReference type="OrthoDB" id="146083at2759"/>
<evidence type="ECO:0000313" key="2">
    <source>
        <dbReference type="EMBL" id="KAG7383439.1"/>
    </source>
</evidence>
<dbReference type="InterPro" id="IPR000569">
    <property type="entry name" value="HECT_dom"/>
</dbReference>
<keyword evidence="3" id="KW-1185">Reference proteome</keyword>
<reference evidence="2" key="1">
    <citation type="submission" date="2021-02" db="EMBL/GenBank/DDBJ databases">
        <authorList>
            <person name="Palmer J.M."/>
        </authorList>
    </citation>
    <scope>NUCLEOTIDE SEQUENCE</scope>
    <source>
        <strain evidence="2">SCRP734</strain>
    </source>
</reference>
<feature type="domain" description="HECT" evidence="1">
    <location>
        <begin position="42"/>
        <end position="107"/>
    </location>
</feature>
<gene>
    <name evidence="2" type="ORF">PHYPSEUDO_003679</name>
</gene>
<sequence>MEPKAAMQILRQSTPDSDDGCDVFDGVGVELETNQEAQLVASWLSFLDNDGVEALGLDFSVMERVVNLIPNGRNIEVTDATMNKYLERKFDLLLLRSVADQLYVFCKASTWSSRSSC</sequence>
<dbReference type="AlphaFoldDB" id="A0A8T1VTM4"/>
<dbReference type="Pfam" id="PF00632">
    <property type="entry name" value="HECT"/>
    <property type="match status" value="1"/>
</dbReference>
<comment type="caution">
    <text evidence="2">The sequence shown here is derived from an EMBL/GenBank/DDBJ whole genome shotgun (WGS) entry which is preliminary data.</text>
</comment>
<protein>
    <recommendedName>
        <fullName evidence="1">HECT domain-containing protein</fullName>
    </recommendedName>
</protein>
<dbReference type="Proteomes" id="UP000694044">
    <property type="component" value="Unassembled WGS sequence"/>
</dbReference>
<proteinExistence type="predicted"/>
<accession>A0A8T1VTM4</accession>
<dbReference type="EMBL" id="JAGDFM010000177">
    <property type="protein sequence ID" value="KAG7383439.1"/>
    <property type="molecule type" value="Genomic_DNA"/>
</dbReference>
<organism evidence="2 3">
    <name type="scientific">Phytophthora pseudosyringae</name>
    <dbReference type="NCBI Taxonomy" id="221518"/>
    <lineage>
        <taxon>Eukaryota</taxon>
        <taxon>Sar</taxon>
        <taxon>Stramenopiles</taxon>
        <taxon>Oomycota</taxon>
        <taxon>Peronosporomycetes</taxon>
        <taxon>Peronosporales</taxon>
        <taxon>Peronosporaceae</taxon>
        <taxon>Phytophthora</taxon>
    </lineage>
</organism>
<name>A0A8T1VTM4_9STRA</name>
<evidence type="ECO:0000313" key="3">
    <source>
        <dbReference type="Proteomes" id="UP000694044"/>
    </source>
</evidence>
<evidence type="ECO:0000259" key="1">
    <source>
        <dbReference type="Pfam" id="PF00632"/>
    </source>
</evidence>
<dbReference type="GO" id="GO:0004842">
    <property type="term" value="F:ubiquitin-protein transferase activity"/>
    <property type="evidence" value="ECO:0007669"/>
    <property type="project" value="InterPro"/>
</dbReference>